<dbReference type="Pfam" id="PF01863">
    <property type="entry name" value="YgjP-like"/>
    <property type="match status" value="1"/>
</dbReference>
<accession>A0A3B1DQH8</accession>
<name>A0A3B1DQH8_9ZZZZ</name>
<protein>
    <recommendedName>
        <fullName evidence="1">YgjP-like metallopeptidase domain-containing protein</fullName>
    </recommendedName>
</protein>
<dbReference type="PANTHER" id="PTHR30399:SF1">
    <property type="entry name" value="UTP PYROPHOSPHATASE"/>
    <property type="match status" value="1"/>
</dbReference>
<dbReference type="EMBL" id="UOGJ01000123">
    <property type="protein sequence ID" value="VAX37280.1"/>
    <property type="molecule type" value="Genomic_DNA"/>
</dbReference>
<dbReference type="Gene3D" id="3.30.2010.10">
    <property type="entry name" value="Metalloproteases ('zincins'), catalytic domain"/>
    <property type="match status" value="1"/>
</dbReference>
<dbReference type="PANTHER" id="PTHR30399">
    <property type="entry name" value="UNCHARACTERIZED PROTEIN YGJP"/>
    <property type="match status" value="1"/>
</dbReference>
<proteinExistence type="predicted"/>
<dbReference type="AlphaFoldDB" id="A0A3B1DQH8"/>
<dbReference type="CDD" id="cd07344">
    <property type="entry name" value="M48_yhfN_like"/>
    <property type="match status" value="1"/>
</dbReference>
<dbReference type="InterPro" id="IPR002725">
    <property type="entry name" value="YgjP-like_metallopeptidase"/>
</dbReference>
<sequence length="254" mass="30557">MFRSPKRIFQKNCSIDFGNEQIFFTLKKSSRRQTLAITINEKAQVNVAVPFSVAEKDIQAFVYERGDWILEKLRDLQKNKALIDSKQFDHNHAFLFLGKKYKIYVIEGDVKLCRIDFDGRRWNITIPVGLKDSERRKKIRDKFMQWYRTQAQEILGGRLFHYGRILGREPKKIVVKTQKRMWGCCNYHTQTIYLNWQIILSPLNVVDYVVVHELCHLFHPNHSQKFWNKVEKILPDYKERRKWLKDNFFEMVLP</sequence>
<evidence type="ECO:0000259" key="1">
    <source>
        <dbReference type="Pfam" id="PF01863"/>
    </source>
</evidence>
<reference evidence="2" key="1">
    <citation type="submission" date="2018-06" db="EMBL/GenBank/DDBJ databases">
        <authorList>
            <person name="Zhirakovskaya E."/>
        </authorList>
    </citation>
    <scope>NUCLEOTIDE SEQUENCE</scope>
</reference>
<organism evidence="2">
    <name type="scientific">hydrothermal vent metagenome</name>
    <dbReference type="NCBI Taxonomy" id="652676"/>
    <lineage>
        <taxon>unclassified sequences</taxon>
        <taxon>metagenomes</taxon>
        <taxon>ecological metagenomes</taxon>
    </lineage>
</organism>
<evidence type="ECO:0000313" key="2">
    <source>
        <dbReference type="EMBL" id="VAX37280.1"/>
    </source>
</evidence>
<feature type="domain" description="YgjP-like metallopeptidase" evidence="1">
    <location>
        <begin position="34"/>
        <end position="246"/>
    </location>
</feature>
<gene>
    <name evidence="2" type="ORF">MNBD_UNCLBAC01-401</name>
</gene>
<dbReference type="InterPro" id="IPR053136">
    <property type="entry name" value="UTP_pyrophosphatase-like"/>
</dbReference>